<evidence type="ECO:0000256" key="7">
    <source>
        <dbReference type="PIRSR" id="PIRSR001235-1"/>
    </source>
</evidence>
<dbReference type="Gene3D" id="3.40.630.10">
    <property type="entry name" value="Zn peptidases"/>
    <property type="match status" value="1"/>
</dbReference>
<dbReference type="NCBIfam" id="TIGR01879">
    <property type="entry name" value="hydantase"/>
    <property type="match status" value="1"/>
</dbReference>
<reference evidence="8 9" key="1">
    <citation type="journal article" date="2011" name="J. Bacteriol.">
        <title>Genome sequence of 'Pedosphaera parvula' Ellin514, an aerobic Verrucomicrobial isolate from pasture soil.</title>
        <authorList>
            <person name="Kant R."/>
            <person name="van Passel M.W."/>
            <person name="Sangwan P."/>
            <person name="Palva A."/>
            <person name="Lucas S."/>
            <person name="Copeland A."/>
            <person name="Lapidus A."/>
            <person name="Glavina Del Rio T."/>
            <person name="Dalin E."/>
            <person name="Tice H."/>
            <person name="Bruce D."/>
            <person name="Goodwin L."/>
            <person name="Pitluck S."/>
            <person name="Chertkov O."/>
            <person name="Larimer F.W."/>
            <person name="Land M.L."/>
            <person name="Hauser L."/>
            <person name="Brettin T.S."/>
            <person name="Detter J.C."/>
            <person name="Han S."/>
            <person name="de Vos W.M."/>
            <person name="Janssen P.H."/>
            <person name="Smidt H."/>
        </authorList>
    </citation>
    <scope>NUCLEOTIDE SEQUENCE [LARGE SCALE GENOMIC DNA]</scope>
    <source>
        <strain evidence="8 9">Ellin514</strain>
    </source>
</reference>
<dbReference type="AlphaFoldDB" id="B9XKZ1"/>
<evidence type="ECO:0000256" key="5">
    <source>
        <dbReference type="ARBA" id="ARBA00022801"/>
    </source>
</evidence>
<evidence type="ECO:0000256" key="4">
    <source>
        <dbReference type="ARBA" id="ARBA00022723"/>
    </source>
</evidence>
<dbReference type="InterPro" id="IPR010158">
    <property type="entry name" value="Amidase_Cbmase"/>
</dbReference>
<evidence type="ECO:0000256" key="6">
    <source>
        <dbReference type="ARBA" id="ARBA00023211"/>
    </source>
</evidence>
<proteinExistence type="inferred from homology"/>
<dbReference type="NCBIfam" id="NF006771">
    <property type="entry name" value="PRK09290.1-5"/>
    <property type="match status" value="1"/>
</dbReference>
<feature type="binding site" evidence="7">
    <location>
        <position position="83"/>
    </location>
    <ligand>
        <name>Zn(2+)</name>
        <dbReference type="ChEBI" id="CHEBI:29105"/>
        <label>1</label>
    </ligand>
</feature>
<dbReference type="Proteomes" id="UP000003688">
    <property type="component" value="Unassembled WGS sequence"/>
</dbReference>
<dbReference type="GO" id="GO:0046872">
    <property type="term" value="F:metal ion binding"/>
    <property type="evidence" value="ECO:0007669"/>
    <property type="project" value="UniProtKB-KW"/>
</dbReference>
<dbReference type="Pfam" id="PF01546">
    <property type="entry name" value="Peptidase_M20"/>
    <property type="match status" value="1"/>
</dbReference>
<dbReference type="OrthoDB" id="9808195at2"/>
<feature type="binding site" evidence="7">
    <location>
        <position position="94"/>
    </location>
    <ligand>
        <name>Zn(2+)</name>
        <dbReference type="ChEBI" id="CHEBI:29105"/>
        <label>1</label>
    </ligand>
</feature>
<keyword evidence="5 8" id="KW-0378">Hydrolase</keyword>
<comment type="caution">
    <text evidence="8">The sequence shown here is derived from an EMBL/GenBank/DDBJ whole genome shotgun (WGS) entry which is preliminary data.</text>
</comment>
<protein>
    <submittedName>
        <fullName evidence="8">Amidase, hydantoinase/carbamoylase family</fullName>
        <ecNumber evidence="8">3.5.1.87</ecNumber>
    </submittedName>
</protein>
<comment type="cofactor">
    <cofactor evidence="1">
        <name>Mn(2+)</name>
        <dbReference type="ChEBI" id="CHEBI:29035"/>
    </cofactor>
</comment>
<dbReference type="CDD" id="cd03884">
    <property type="entry name" value="M20_bAS"/>
    <property type="match status" value="1"/>
</dbReference>
<evidence type="ECO:0000256" key="2">
    <source>
        <dbReference type="ARBA" id="ARBA00006153"/>
    </source>
</evidence>
<evidence type="ECO:0000256" key="1">
    <source>
        <dbReference type="ARBA" id="ARBA00001936"/>
    </source>
</evidence>
<feature type="binding site" evidence="7">
    <location>
        <position position="94"/>
    </location>
    <ligand>
        <name>Zn(2+)</name>
        <dbReference type="ChEBI" id="CHEBI:29105"/>
        <label>2</label>
    </ligand>
</feature>
<dbReference type="Gene3D" id="3.30.70.360">
    <property type="match status" value="1"/>
</dbReference>
<dbReference type="GO" id="GO:0050538">
    <property type="term" value="F:N-carbamoyl-L-amino-acid hydrolase activity"/>
    <property type="evidence" value="ECO:0007669"/>
    <property type="project" value="UniProtKB-EC"/>
</dbReference>
<comment type="subunit">
    <text evidence="3">Homodimer.</text>
</comment>
<comment type="similarity">
    <text evidence="2">Belongs to the peptidase M20 family.</text>
</comment>
<dbReference type="PANTHER" id="PTHR32494:SF19">
    <property type="entry name" value="ALLANTOATE DEIMINASE-RELATED"/>
    <property type="match status" value="1"/>
</dbReference>
<comment type="cofactor">
    <cofactor evidence="7">
        <name>Zn(2+)</name>
        <dbReference type="ChEBI" id="CHEBI:29105"/>
    </cofactor>
    <text evidence="7">Binds 2 Zn(2+) ions per subunit.</text>
</comment>
<dbReference type="SUPFAM" id="SSF55031">
    <property type="entry name" value="Bacterial exopeptidase dimerisation domain"/>
    <property type="match status" value="1"/>
</dbReference>
<feature type="binding site" evidence="7">
    <location>
        <position position="194"/>
    </location>
    <ligand>
        <name>Zn(2+)</name>
        <dbReference type="ChEBI" id="CHEBI:29105"/>
        <label>1</label>
    </ligand>
</feature>
<dbReference type="RefSeq" id="WP_007416484.1">
    <property type="nucleotide sequence ID" value="NZ_ABOX02000027.1"/>
</dbReference>
<evidence type="ECO:0000256" key="3">
    <source>
        <dbReference type="ARBA" id="ARBA00011738"/>
    </source>
</evidence>
<dbReference type="SUPFAM" id="SSF53187">
    <property type="entry name" value="Zn-dependent exopeptidases"/>
    <property type="match status" value="1"/>
</dbReference>
<evidence type="ECO:0000313" key="9">
    <source>
        <dbReference type="Proteomes" id="UP000003688"/>
    </source>
</evidence>
<dbReference type="PIRSF" id="PIRSF001235">
    <property type="entry name" value="Amidase_carbamoylase"/>
    <property type="match status" value="1"/>
</dbReference>
<accession>B9XKZ1</accession>
<keyword evidence="4 7" id="KW-0479">Metal-binding</keyword>
<dbReference type="EC" id="3.5.1.87" evidence="8"/>
<dbReference type="InterPro" id="IPR002933">
    <property type="entry name" value="Peptidase_M20"/>
</dbReference>
<gene>
    <name evidence="8" type="ORF">Cflav_PD2329</name>
</gene>
<organism evidence="8 9">
    <name type="scientific">Pedosphaera parvula (strain Ellin514)</name>
    <dbReference type="NCBI Taxonomy" id="320771"/>
    <lineage>
        <taxon>Bacteria</taxon>
        <taxon>Pseudomonadati</taxon>
        <taxon>Verrucomicrobiota</taxon>
        <taxon>Pedosphaerae</taxon>
        <taxon>Pedosphaerales</taxon>
        <taxon>Pedosphaeraceae</taxon>
        <taxon>Pedosphaera</taxon>
    </lineage>
</organism>
<keyword evidence="7" id="KW-0862">Zinc</keyword>
<name>B9XKZ1_PEDPL</name>
<feature type="binding site" evidence="7">
    <location>
        <position position="129"/>
    </location>
    <ligand>
        <name>Zn(2+)</name>
        <dbReference type="ChEBI" id="CHEBI:29105"/>
        <label>2</label>
    </ligand>
</feature>
<keyword evidence="9" id="KW-1185">Reference proteome</keyword>
<dbReference type="PANTHER" id="PTHR32494">
    <property type="entry name" value="ALLANTOATE DEIMINASE-RELATED"/>
    <property type="match status" value="1"/>
</dbReference>
<feature type="binding site" evidence="7">
    <location>
        <position position="387"/>
    </location>
    <ligand>
        <name>Zn(2+)</name>
        <dbReference type="ChEBI" id="CHEBI:29105"/>
        <label>2</label>
    </ligand>
</feature>
<evidence type="ECO:0000313" key="8">
    <source>
        <dbReference type="EMBL" id="EEF59485.1"/>
    </source>
</evidence>
<dbReference type="EMBL" id="ABOX02000027">
    <property type="protein sequence ID" value="EEF59485.1"/>
    <property type="molecule type" value="Genomic_DNA"/>
</dbReference>
<dbReference type="InterPro" id="IPR036264">
    <property type="entry name" value="Bact_exopeptidase_dim_dom"/>
</dbReference>
<sequence>MNSLPIDGERLQRQIDELAAISAAPAPVVTRVLFSEADLRAREYVKGLCREVGLAIREDAVGNVFIRWEGKDEKLPAVATGSHIDAIPNAGRYDGVVGVLGAIEAIRALQQSGFKPQRSIELIIFTAEEPTRFGIGCLGSRLLAGALSLEKAASLRDPEGKSLEELRDQAGYGGLDMKQVRLAPKTYSAFVELHIEQGPLLEKENIPIGVVEKIAAPSTLRVQLTGVGGHAGAVLMPERHDAMLAGAEIALAVELAALKSGSPDTVGTTGVFRIEPGAVNSVPCRAWLEIDLRDTQLPTRDAALEKIEKSVAEICQRRGIAFVLERLNVDAPAICDQALVGRVLESGDELGLKVKKMISRAYHDSLFMAQICPTTMIFIPCRGGVSHRPDEYSSPEQIKNGVAVLASTLAKLASKV</sequence>
<keyword evidence="6" id="KW-0464">Manganese</keyword>
<dbReference type="GO" id="GO:0016813">
    <property type="term" value="F:hydrolase activity, acting on carbon-nitrogen (but not peptide) bonds, in linear amidines"/>
    <property type="evidence" value="ECO:0007669"/>
    <property type="project" value="InterPro"/>
</dbReference>
<dbReference type="STRING" id="320771.Cflav_PD2329"/>